<evidence type="ECO:0000259" key="4">
    <source>
        <dbReference type="Pfam" id="PF00150"/>
    </source>
</evidence>
<dbReference type="Pfam" id="PF18564">
    <property type="entry name" value="Glyco_hydro_5_C"/>
    <property type="match status" value="1"/>
</dbReference>
<evidence type="ECO:0000313" key="7">
    <source>
        <dbReference type="Proteomes" id="UP000005220"/>
    </source>
</evidence>
<dbReference type="InterPro" id="IPR018087">
    <property type="entry name" value="Glyco_hydro_5_CS"/>
</dbReference>
<dbReference type="AlphaFoldDB" id="H2AXF0"/>
<proteinExistence type="inferred from homology"/>
<dbReference type="RefSeq" id="XP_003958185.1">
    <property type="nucleotide sequence ID" value="XM_003958136.1"/>
</dbReference>
<dbReference type="FunFam" id="3.20.20.80:FF:000174">
    <property type="entry name" value="YIR007W-like protein"/>
    <property type="match status" value="1"/>
</dbReference>
<dbReference type="PANTHER" id="PTHR31308">
    <property type="match status" value="1"/>
</dbReference>
<evidence type="ECO:0008006" key="8">
    <source>
        <dbReference type="Google" id="ProtNLM"/>
    </source>
</evidence>
<feature type="domain" description="Glycoside hydrolase family 5" evidence="4">
    <location>
        <begin position="73"/>
        <end position="188"/>
    </location>
</feature>
<evidence type="ECO:0000256" key="1">
    <source>
        <dbReference type="ARBA" id="ARBA00005641"/>
    </source>
</evidence>
<dbReference type="Proteomes" id="UP000005220">
    <property type="component" value="Chromosome 7"/>
</dbReference>
<sequence>MPSKLTVSANGDFTDEAGNVIVLRGVNFDPSIKNPTKPVDSTHVPADNVFYESHASVSFVGHPIPLDQVEVHVSHFKSLGYNCIRFPFTWEALEHEGPHKYDYEYMDYCIDVLKKIMELDGIYVYLDPHQDVWSRYCGGSGSPYWSLLAAGFQPTRFKDTHAALLQGYHMDPITGKESIKEPYPKMVWATNYYKLAAQTMFTLFFAGKQFAPKCVINGLNIEDYLQECYMDAIMTFYKRIQERAPELFTSNTVIGLESMNEPNEGYIGETNLGAIGKERTFNVGLTPTGFQSLIMGEGFDTIIDVYESSVSGPHKVGTKNFKCNGKKAWLSSEERDVVDAKYGWTRNPDWKAGECIWKQHDVWEVGTDGRPNLLIPDYFSKSTSPGERIDIVYFINTQFINYYKRLYHKFRAIDSEHFIIAQPTVYQVPPKLTDYGVLDNKTICASHFYDFVSWVMKTWNTEFNFDTIKQVRNECTHPKDVLVEGEDAIRNVFREQLKRMKDEITDIVGNNIPLIFTEIGMPLDMEDKKAYRNGDYSTQTKAIDALHYALESNNLSYSFWCYCSVNSHEWGDDWNNEDFSIWSPDDIKFPVKPLPDISLERIDSSIQTKSLISDFAVSPVMKKEKVNLSGYRAIDALVRPFPIKISGFFSHAAFDLPSRAYSLSVIGKEADSSTYIYLPSYHLPIDKVTVDISTGKLEFDPEYDILKWEHGAGEQTLNVMGNY</sequence>
<gene>
    <name evidence="6" type="primary">KAFR0G00170</name>
    <name evidence="6" type="ORF">KAFR_0G00170</name>
</gene>
<dbReference type="STRING" id="1071382.H2AXF0"/>
<dbReference type="PROSITE" id="PS00659">
    <property type="entry name" value="GLYCOSYL_HYDROL_F5"/>
    <property type="match status" value="1"/>
</dbReference>
<feature type="domain" description="Glycoside hydrolase family 5 C-terminal" evidence="5">
    <location>
        <begin position="639"/>
        <end position="719"/>
    </location>
</feature>
<evidence type="ECO:0000256" key="3">
    <source>
        <dbReference type="ARBA" id="ARBA00023295"/>
    </source>
</evidence>
<dbReference type="GO" id="GO:0050295">
    <property type="term" value="F:steryl-beta-glucosidase activity"/>
    <property type="evidence" value="ECO:0007669"/>
    <property type="project" value="TreeGrafter"/>
</dbReference>
<dbReference type="PANTHER" id="PTHR31308:SF5">
    <property type="entry name" value="ERGOSTERYL-BETA-GLUCOSIDASE"/>
    <property type="match status" value="1"/>
</dbReference>
<dbReference type="GO" id="GO:0000272">
    <property type="term" value="P:polysaccharide catabolic process"/>
    <property type="evidence" value="ECO:0007669"/>
    <property type="project" value="InterPro"/>
</dbReference>
<dbReference type="InterPro" id="IPR001547">
    <property type="entry name" value="Glyco_hydro_5"/>
</dbReference>
<dbReference type="InterPro" id="IPR013780">
    <property type="entry name" value="Glyco_hydro_b"/>
</dbReference>
<dbReference type="Pfam" id="PF00150">
    <property type="entry name" value="Cellulase"/>
    <property type="match status" value="1"/>
</dbReference>
<dbReference type="InterPro" id="IPR052066">
    <property type="entry name" value="Glycosphingolipid_Hydrolases"/>
</dbReference>
<accession>H2AXF0</accession>
<dbReference type="EMBL" id="HE650827">
    <property type="protein sequence ID" value="CCF59050.1"/>
    <property type="molecule type" value="Genomic_DNA"/>
</dbReference>
<evidence type="ECO:0000313" key="6">
    <source>
        <dbReference type="EMBL" id="CCF59050.1"/>
    </source>
</evidence>
<dbReference type="OrthoDB" id="9971853at2759"/>
<dbReference type="Gene3D" id="2.60.40.1180">
    <property type="entry name" value="Golgi alpha-mannosidase II"/>
    <property type="match status" value="1"/>
</dbReference>
<dbReference type="InterPro" id="IPR017853">
    <property type="entry name" value="GH"/>
</dbReference>
<dbReference type="InParanoid" id="H2AXF0"/>
<dbReference type="InterPro" id="IPR041036">
    <property type="entry name" value="GH5_C"/>
</dbReference>
<dbReference type="SUPFAM" id="SSF51445">
    <property type="entry name" value="(Trans)glycosidases"/>
    <property type="match status" value="1"/>
</dbReference>
<dbReference type="eggNOG" id="ENOG502QPU8">
    <property type="taxonomic scope" value="Eukaryota"/>
</dbReference>
<keyword evidence="2" id="KW-0378">Hydrolase</keyword>
<dbReference type="GeneID" id="13884541"/>
<evidence type="ECO:0000256" key="2">
    <source>
        <dbReference type="ARBA" id="ARBA00022801"/>
    </source>
</evidence>
<reference evidence="6 7" key="1">
    <citation type="journal article" date="2011" name="Proc. Natl. Acad. Sci. U.S.A.">
        <title>Evolutionary erosion of yeast sex chromosomes by mating-type switching accidents.</title>
        <authorList>
            <person name="Gordon J.L."/>
            <person name="Armisen D."/>
            <person name="Proux-Wera E."/>
            <person name="Oheigeartaigh S.S."/>
            <person name="Byrne K.P."/>
            <person name="Wolfe K.H."/>
        </authorList>
    </citation>
    <scope>NUCLEOTIDE SEQUENCE [LARGE SCALE GENOMIC DNA]</scope>
    <source>
        <strain evidence="7">ATCC 22294 / BCRC 22015 / CBS 2517 / CECT 1963 / NBRC 1671 / NRRL Y-8276</strain>
    </source>
</reference>
<dbReference type="Gene3D" id="3.20.20.80">
    <property type="entry name" value="Glycosidases"/>
    <property type="match status" value="2"/>
</dbReference>
<comment type="similarity">
    <text evidence="1">Belongs to the glycosyl hydrolase 5 (cellulase A) family.</text>
</comment>
<keyword evidence="7" id="KW-1185">Reference proteome</keyword>
<keyword evidence="3" id="KW-0326">Glycosidase</keyword>
<evidence type="ECO:0000259" key="5">
    <source>
        <dbReference type="Pfam" id="PF18564"/>
    </source>
</evidence>
<dbReference type="KEGG" id="kaf:KAFR_0G00170"/>
<dbReference type="GO" id="GO:1904462">
    <property type="term" value="P:ergosteryl 3-beta-D-glucoside catabolic process"/>
    <property type="evidence" value="ECO:0007669"/>
    <property type="project" value="TreeGrafter"/>
</dbReference>
<name>H2AXF0_KAZAF</name>
<dbReference type="HOGENOM" id="CLU_009024_0_1_1"/>
<protein>
    <recommendedName>
        <fullName evidence="8">Glycoside hydrolase family 5 domain-containing protein</fullName>
    </recommendedName>
</protein>
<organism evidence="6 7">
    <name type="scientific">Kazachstania africana (strain ATCC 22294 / BCRC 22015 / CBS 2517 / CECT 1963 / NBRC 1671 / NRRL Y-8276)</name>
    <name type="common">Yeast</name>
    <name type="synonym">Kluyveromyces africanus</name>
    <dbReference type="NCBI Taxonomy" id="1071382"/>
    <lineage>
        <taxon>Eukaryota</taxon>
        <taxon>Fungi</taxon>
        <taxon>Dikarya</taxon>
        <taxon>Ascomycota</taxon>
        <taxon>Saccharomycotina</taxon>
        <taxon>Saccharomycetes</taxon>
        <taxon>Saccharomycetales</taxon>
        <taxon>Saccharomycetaceae</taxon>
        <taxon>Kazachstania</taxon>
    </lineage>
</organism>